<organism evidence="3 4">
    <name type="scientific">Aphanomyces euteiches</name>
    <dbReference type="NCBI Taxonomy" id="100861"/>
    <lineage>
        <taxon>Eukaryota</taxon>
        <taxon>Sar</taxon>
        <taxon>Stramenopiles</taxon>
        <taxon>Oomycota</taxon>
        <taxon>Saprolegniomycetes</taxon>
        <taxon>Saprolegniales</taxon>
        <taxon>Verrucalvaceae</taxon>
        <taxon>Aphanomyces</taxon>
    </lineage>
</organism>
<feature type="coiled-coil region" evidence="1">
    <location>
        <begin position="693"/>
        <end position="760"/>
    </location>
</feature>
<feature type="coiled-coil region" evidence="1">
    <location>
        <begin position="888"/>
        <end position="1006"/>
    </location>
</feature>
<keyword evidence="1" id="KW-0175">Coiled coil</keyword>
<dbReference type="PANTHER" id="PTHR32215">
    <property type="entry name" value="CILIA- AND FLAGELLA-ASSOCIATED PROTEIN 57"/>
    <property type="match status" value="1"/>
</dbReference>
<dbReference type="PANTHER" id="PTHR32215:SF0">
    <property type="entry name" value="CILIA- AND FLAGELLA-ASSOCIATED PROTEIN 57"/>
    <property type="match status" value="1"/>
</dbReference>
<feature type="compositionally biased region" description="Polar residues" evidence="2">
    <location>
        <begin position="1199"/>
        <end position="1209"/>
    </location>
</feature>
<accession>A0A6G0XX85</accession>
<feature type="compositionally biased region" description="Basic residues" evidence="2">
    <location>
        <begin position="1261"/>
        <end position="1272"/>
    </location>
</feature>
<dbReference type="AlphaFoldDB" id="A0A6G0XX85"/>
<dbReference type="Proteomes" id="UP000481153">
    <property type="component" value="Unassembled WGS sequence"/>
</dbReference>
<name>A0A6G0XX85_9STRA</name>
<evidence type="ECO:0000256" key="2">
    <source>
        <dbReference type="SAM" id="MobiDB-lite"/>
    </source>
</evidence>
<keyword evidence="4" id="KW-1185">Reference proteome</keyword>
<evidence type="ECO:0008006" key="5">
    <source>
        <dbReference type="Google" id="ProtNLM"/>
    </source>
</evidence>
<feature type="compositionally biased region" description="Basic and acidic residues" evidence="2">
    <location>
        <begin position="1187"/>
        <end position="1198"/>
    </location>
</feature>
<evidence type="ECO:0000313" key="3">
    <source>
        <dbReference type="EMBL" id="KAF0745214.1"/>
    </source>
</evidence>
<evidence type="ECO:0000313" key="4">
    <source>
        <dbReference type="Proteomes" id="UP000481153"/>
    </source>
</evidence>
<feature type="region of interest" description="Disordered" evidence="2">
    <location>
        <begin position="1232"/>
        <end position="1272"/>
    </location>
</feature>
<dbReference type="EMBL" id="VJMJ01000002">
    <property type="protein sequence ID" value="KAF0745214.1"/>
    <property type="molecule type" value="Genomic_DNA"/>
</dbReference>
<dbReference type="InterPro" id="IPR015943">
    <property type="entry name" value="WD40/YVTN_repeat-like_dom_sf"/>
</dbReference>
<dbReference type="InterPro" id="IPR001680">
    <property type="entry name" value="WD40_rpt"/>
</dbReference>
<dbReference type="VEuPathDB" id="FungiDB:AeMF1_001064"/>
<protein>
    <recommendedName>
        <fullName evidence="5">Cilia- and flagella-associated protein 57</fullName>
    </recommendedName>
</protein>
<proteinExistence type="predicted"/>
<dbReference type="InterPro" id="IPR036322">
    <property type="entry name" value="WD40_repeat_dom_sf"/>
</dbReference>
<comment type="caution">
    <text evidence="3">The sequence shown here is derived from an EMBL/GenBank/DDBJ whole genome shotgun (WGS) entry which is preliminary data.</text>
</comment>
<gene>
    <name evidence="3" type="ORF">Ae201684_000247</name>
</gene>
<dbReference type="InterPro" id="IPR052993">
    <property type="entry name" value="CFA-57"/>
</dbReference>
<evidence type="ECO:0000256" key="1">
    <source>
        <dbReference type="SAM" id="Coils"/>
    </source>
</evidence>
<sequence>MLTFINKNEIVFAAGKFVVLQHLHNQKTAFFEPPFVAGHAATRLGDVCAIAITPKRNKIAIARSAHSGLHRTESSIAIYSLQSNSVHVSETSSLEPIRALTYDTHSFSSLAFSHDGTFIVGQSTTSEWTFVIWDWMRARRVATADAHAKVTRIAFNPVDVAQVSTSGGVHLRLWRLAEPTCRPFATFHSANSAVRFVDHAWVGKSDGIVAILDNGDVQYFSHGELIRTIPSLHHGHMLQCVQSFMTSVVVGGDRGWISVLEIDTFQGNDMHMTRRMRLDTKETILALSIDAAGAGFICATPSTYGAYDLSNMCLLREDDEDISLILYSPLPRLSTMSSMAVSSRKHLIATTGKRFSGTNHSVCLYGQVNCTGVLHHAFQHMIPSCLDFHPSGHEVLVSFSAEVHIYHVLCESLKLAFEIDVKHASTVAYSGGGNYFCVLVDDKSVYVYRSFGSTEPLLVGICPVNEANVTSLRWGVDDTRFYTADDMGSMIEWSVGTDGFFATTQKTTTRTIGLLDRPLAYTTIASMRNPATGTPTIAASFVTDDDKSSIHVWWLGHISDTPIKSKDIDAKIVALEFGSSGVICAGTSDGSLLVFSWEMDKTTGVQRIVEPIIFDLSPSSIFSLRQTNMALLASTVNGSIFSLALEVHKPMIASREATKSEITTRSLLQSSACTHFTVALSADELCLVDRASISEKNLRITDLETEKEQIKTEKDILVKLNAEQLNLAERERQNELLVVKTALEAKLKAAEDEMQAKAHDAHSTLLAMKKDHEKSLQTMQSIFATKLSSMNETCRELERQLTRERERVDDAVFGGEEKMAVVKQDLESTHTKQLAEIQAKVDSLTKVLKLKESQYDELLMQQNEDHLFHVTSIQAAIERGRVEHGHQAESAKNSISSLQQQLRMMLNAMNTKDEQMSSLKADYLRLQKTVEALQNELVAEQTKAAKAVAESTRLEAQVAEQTRQIESLEELNNVRLCKLKTLKQTIATKEQEVQDMRVIVEELHEENSSVVQDANAMDDAQAQMQRKVRFYERTMVDQKKQLADVKAVVAAFHRDLGTLIEDDQHGHRLKIDAVVKLYYKYDPSNRKGRVIQREMASEEAIIQELSRQNKCVEDHRRKMRQRLESMTQERQKLVSVFSTDNTKLLRELNAMTRRNRDLQQQIVMLQLELNKKSGSKRRLDISASTPELKEPEVDEHNNNPEPTITTNVSKEPPIYIPCGLSADVREQLVPKTLSEPLKQVQRPRSSKPRAVATPEAVVTKAKPRPKSAHPTK</sequence>
<feature type="region of interest" description="Disordered" evidence="2">
    <location>
        <begin position="1173"/>
        <end position="1212"/>
    </location>
</feature>
<reference evidence="3 4" key="1">
    <citation type="submission" date="2019-07" db="EMBL/GenBank/DDBJ databases">
        <title>Genomics analysis of Aphanomyces spp. identifies a new class of oomycete effector associated with host adaptation.</title>
        <authorList>
            <person name="Gaulin E."/>
        </authorList>
    </citation>
    <scope>NUCLEOTIDE SEQUENCE [LARGE SCALE GENOMIC DNA]</scope>
    <source>
        <strain evidence="3 4">ATCC 201684</strain>
    </source>
</reference>
<dbReference type="SUPFAM" id="SSF50978">
    <property type="entry name" value="WD40 repeat-like"/>
    <property type="match status" value="1"/>
</dbReference>
<feature type="coiled-coil region" evidence="1">
    <location>
        <begin position="1102"/>
        <end position="1168"/>
    </location>
</feature>
<dbReference type="Gene3D" id="2.130.10.10">
    <property type="entry name" value="YVTN repeat-like/Quinoprotein amine dehydrogenase"/>
    <property type="match status" value="2"/>
</dbReference>
<dbReference type="SMART" id="SM00320">
    <property type="entry name" value="WD40"/>
    <property type="match status" value="6"/>
</dbReference>